<accession>A0A6A6RQ29</accession>
<dbReference type="AlphaFoldDB" id="A0A6A6RQ29"/>
<proteinExistence type="inferred from homology"/>
<evidence type="ECO:0000256" key="5">
    <source>
        <dbReference type="ARBA" id="ARBA00023002"/>
    </source>
</evidence>
<gene>
    <name evidence="13" type="ORF">P280DRAFT_158646</name>
</gene>
<dbReference type="OrthoDB" id="6132182at2759"/>
<evidence type="ECO:0000256" key="6">
    <source>
        <dbReference type="ARBA" id="ARBA00023008"/>
    </source>
</evidence>
<evidence type="ECO:0000256" key="2">
    <source>
        <dbReference type="ARBA" id="ARBA00009928"/>
    </source>
</evidence>
<dbReference type="GO" id="GO:0042438">
    <property type="term" value="P:melanin biosynthetic process"/>
    <property type="evidence" value="ECO:0007669"/>
    <property type="project" value="UniProtKB-KW"/>
</dbReference>
<dbReference type="InterPro" id="IPR008922">
    <property type="entry name" value="Di-copper_centre_dom_sf"/>
</dbReference>
<evidence type="ECO:0000256" key="8">
    <source>
        <dbReference type="ARBA" id="ARBA00023101"/>
    </source>
</evidence>
<dbReference type="SUPFAM" id="SSF48056">
    <property type="entry name" value="Di-copper centre-containing domain"/>
    <property type="match status" value="1"/>
</dbReference>
<sequence>MWFTSLLITIALATLVACTPVTSVFAKRDGRHLTTGIETRAGGGHPYIRREIHDLKNNNPESWSLYILGLHAFHQTDQNDPLSYYQISGIHSKPWKPWQDANGAENPGGHGYCPHNNMMFAPWHRPYVVLFEQELYKHVRSVAEQATTDQRRWIMAADAFRQPYWDWALGHNGGDFPDFFSTPSITVNGPNGEQTIPNPLYQYAFHPVSIDDFDDDWGQLNTTLRCPASHEAGVQSQNQVVSQTFSNARRLWHDDIARSFEKSLDFNDFAKRVQGAHGGPHVTIGGFMPARGHMWIFDYSAFDPIFMLVHANVDRIFALYQAAHPEQWMEPISSGAYGNFWIPKRSTLDANMQMQPFWKDEKSFYTPNDIRNTSIFGYAYPETQYWKYASDEEWRAAVNSSIALQYSSSARAMLKSGKQDGSSLTHLLKDNSFIDWTINIKASTLDMPPIFQMMFSLSDPSSLDLSMEVGSWLYQMSGHRDELELEQKIEGSIGLTSSLLDQIATDKLRSLDANDVMSYLKTHLTWKIITGDVIHVENKPNSLVIEAVSTQVRIPDDPTQRLEYRDETTSYPVAMQKD</sequence>
<evidence type="ECO:0000256" key="1">
    <source>
        <dbReference type="ARBA" id="ARBA00001973"/>
    </source>
</evidence>
<keyword evidence="8" id="KW-0470">Melanin biosynthesis</keyword>
<dbReference type="Pfam" id="PF18132">
    <property type="entry name" value="Tyrosinase_C"/>
    <property type="match status" value="1"/>
</dbReference>
<evidence type="ECO:0000256" key="7">
    <source>
        <dbReference type="ARBA" id="ARBA00023033"/>
    </source>
</evidence>
<feature type="chain" id="PRO_5025500852" description="tyrosinase" evidence="11">
    <location>
        <begin position="19"/>
        <end position="578"/>
    </location>
</feature>
<evidence type="ECO:0000313" key="14">
    <source>
        <dbReference type="Proteomes" id="UP000799753"/>
    </source>
</evidence>
<dbReference type="InterPro" id="IPR002227">
    <property type="entry name" value="Tyrosinase_Cu-bd"/>
</dbReference>
<comment type="catalytic activity">
    <reaction evidence="10">
        <text>L-tyrosine + O2 = L-dopaquinone + H2O</text>
        <dbReference type="Rhea" id="RHEA:18117"/>
        <dbReference type="ChEBI" id="CHEBI:15377"/>
        <dbReference type="ChEBI" id="CHEBI:15379"/>
        <dbReference type="ChEBI" id="CHEBI:57924"/>
        <dbReference type="ChEBI" id="CHEBI:58315"/>
        <dbReference type="EC" id="1.14.18.1"/>
    </reaction>
</comment>
<dbReference type="Proteomes" id="UP000799753">
    <property type="component" value="Unassembled WGS sequence"/>
</dbReference>
<comment type="similarity">
    <text evidence="2">Belongs to the tyrosinase family.</text>
</comment>
<dbReference type="PANTHER" id="PTHR11474">
    <property type="entry name" value="TYROSINASE FAMILY MEMBER"/>
    <property type="match status" value="1"/>
</dbReference>
<evidence type="ECO:0000259" key="12">
    <source>
        <dbReference type="PROSITE" id="PS00498"/>
    </source>
</evidence>
<keyword evidence="14" id="KW-1185">Reference proteome</keyword>
<dbReference type="PANTHER" id="PTHR11474:SF76">
    <property type="entry name" value="SHKT DOMAIN-CONTAINING PROTEIN"/>
    <property type="match status" value="1"/>
</dbReference>
<name>A0A6A6RQ29_9PLEO</name>
<evidence type="ECO:0000256" key="4">
    <source>
        <dbReference type="ARBA" id="ARBA00022723"/>
    </source>
</evidence>
<evidence type="ECO:0000256" key="10">
    <source>
        <dbReference type="ARBA" id="ARBA00048881"/>
    </source>
</evidence>
<dbReference type="Gene3D" id="1.10.1280.10">
    <property type="entry name" value="Di-copper center containing domain from catechol oxidase"/>
    <property type="match status" value="1"/>
</dbReference>
<comment type="cofactor">
    <cofactor evidence="1">
        <name>Cu(2+)</name>
        <dbReference type="ChEBI" id="CHEBI:29036"/>
    </cofactor>
</comment>
<dbReference type="Pfam" id="PF00264">
    <property type="entry name" value="Tyrosinase"/>
    <property type="match status" value="1"/>
</dbReference>
<reference evidence="13" key="1">
    <citation type="journal article" date="2020" name="Stud. Mycol.">
        <title>101 Dothideomycetes genomes: a test case for predicting lifestyles and emergence of pathogens.</title>
        <authorList>
            <person name="Haridas S."/>
            <person name="Albert R."/>
            <person name="Binder M."/>
            <person name="Bloem J."/>
            <person name="Labutti K."/>
            <person name="Salamov A."/>
            <person name="Andreopoulos B."/>
            <person name="Baker S."/>
            <person name="Barry K."/>
            <person name="Bills G."/>
            <person name="Bluhm B."/>
            <person name="Cannon C."/>
            <person name="Castanera R."/>
            <person name="Culley D."/>
            <person name="Daum C."/>
            <person name="Ezra D."/>
            <person name="Gonzalez J."/>
            <person name="Henrissat B."/>
            <person name="Kuo A."/>
            <person name="Liang C."/>
            <person name="Lipzen A."/>
            <person name="Lutzoni F."/>
            <person name="Magnuson J."/>
            <person name="Mondo S."/>
            <person name="Nolan M."/>
            <person name="Ohm R."/>
            <person name="Pangilinan J."/>
            <person name="Park H.-J."/>
            <person name="Ramirez L."/>
            <person name="Alfaro M."/>
            <person name="Sun H."/>
            <person name="Tritt A."/>
            <person name="Yoshinaga Y."/>
            <person name="Zwiers L.-H."/>
            <person name="Turgeon B."/>
            <person name="Goodwin S."/>
            <person name="Spatafora J."/>
            <person name="Crous P."/>
            <person name="Grigoriev I."/>
        </authorList>
    </citation>
    <scope>NUCLEOTIDE SEQUENCE</scope>
    <source>
        <strain evidence="13">CBS 473.64</strain>
    </source>
</reference>
<dbReference type="GO" id="GO:0004503">
    <property type="term" value="F:tyrosinase activity"/>
    <property type="evidence" value="ECO:0007669"/>
    <property type="project" value="UniProtKB-EC"/>
</dbReference>
<evidence type="ECO:0000256" key="9">
    <source>
        <dbReference type="ARBA" id="ARBA00048233"/>
    </source>
</evidence>
<dbReference type="PRINTS" id="PR00092">
    <property type="entry name" value="TYROSINASE"/>
</dbReference>
<dbReference type="EMBL" id="MU006800">
    <property type="protein sequence ID" value="KAF2636144.1"/>
    <property type="molecule type" value="Genomic_DNA"/>
</dbReference>
<evidence type="ECO:0000313" key="13">
    <source>
        <dbReference type="EMBL" id="KAF2636144.1"/>
    </source>
</evidence>
<keyword evidence="11" id="KW-0732">Signal</keyword>
<feature type="domain" description="Tyrosinase copper-binding" evidence="12">
    <location>
        <begin position="303"/>
        <end position="314"/>
    </location>
</feature>
<keyword evidence="4" id="KW-0479">Metal-binding</keyword>
<dbReference type="InterPro" id="IPR050316">
    <property type="entry name" value="Tyrosinase/Hemocyanin"/>
</dbReference>
<organism evidence="13 14">
    <name type="scientific">Massarina eburnea CBS 473.64</name>
    <dbReference type="NCBI Taxonomy" id="1395130"/>
    <lineage>
        <taxon>Eukaryota</taxon>
        <taxon>Fungi</taxon>
        <taxon>Dikarya</taxon>
        <taxon>Ascomycota</taxon>
        <taxon>Pezizomycotina</taxon>
        <taxon>Dothideomycetes</taxon>
        <taxon>Pleosporomycetidae</taxon>
        <taxon>Pleosporales</taxon>
        <taxon>Massarineae</taxon>
        <taxon>Massarinaceae</taxon>
        <taxon>Massarina</taxon>
    </lineage>
</organism>
<keyword evidence="7" id="KW-0503">Monooxygenase</keyword>
<keyword evidence="5" id="KW-0560">Oxidoreductase</keyword>
<keyword evidence="6" id="KW-0186">Copper</keyword>
<dbReference type="GO" id="GO:0046872">
    <property type="term" value="F:metal ion binding"/>
    <property type="evidence" value="ECO:0007669"/>
    <property type="project" value="UniProtKB-KW"/>
</dbReference>
<protein>
    <recommendedName>
        <fullName evidence="3">tyrosinase</fullName>
        <ecNumber evidence="3">1.14.18.1</ecNumber>
    </recommendedName>
</protein>
<evidence type="ECO:0000256" key="3">
    <source>
        <dbReference type="ARBA" id="ARBA00011906"/>
    </source>
</evidence>
<dbReference type="EC" id="1.14.18.1" evidence="3"/>
<comment type="catalytic activity">
    <reaction evidence="9">
        <text>2 L-dopa + O2 = 2 L-dopaquinone + 2 H2O</text>
        <dbReference type="Rhea" id="RHEA:34287"/>
        <dbReference type="ChEBI" id="CHEBI:15377"/>
        <dbReference type="ChEBI" id="CHEBI:15379"/>
        <dbReference type="ChEBI" id="CHEBI:57504"/>
        <dbReference type="ChEBI" id="CHEBI:57924"/>
        <dbReference type="EC" id="1.14.18.1"/>
    </reaction>
</comment>
<dbReference type="PROSITE" id="PS00498">
    <property type="entry name" value="TYROSINASE_2"/>
    <property type="match status" value="1"/>
</dbReference>
<dbReference type="InterPro" id="IPR041640">
    <property type="entry name" value="Tyrosinase_C"/>
</dbReference>
<evidence type="ECO:0000256" key="11">
    <source>
        <dbReference type="SAM" id="SignalP"/>
    </source>
</evidence>
<feature type="signal peptide" evidence="11">
    <location>
        <begin position="1"/>
        <end position="18"/>
    </location>
</feature>